<dbReference type="Proteomes" id="UP000055045">
    <property type="component" value="Unassembled WGS sequence"/>
</dbReference>
<dbReference type="EMBL" id="LLXE01000063">
    <property type="protein sequence ID" value="KUM63834.1"/>
    <property type="molecule type" value="Genomic_DNA"/>
</dbReference>
<dbReference type="GO" id="GO:0005524">
    <property type="term" value="F:ATP binding"/>
    <property type="evidence" value="ECO:0007669"/>
    <property type="project" value="UniProtKB-KW"/>
</dbReference>
<keyword evidence="1" id="KW-0547">Nucleotide-binding</keyword>
<evidence type="ECO:0000313" key="6">
    <source>
        <dbReference type="Proteomes" id="UP000055045"/>
    </source>
</evidence>
<dbReference type="PANTHER" id="PTHR12435">
    <property type="match status" value="1"/>
</dbReference>
<evidence type="ECO:0000256" key="3">
    <source>
        <dbReference type="ARBA" id="ARBA00025768"/>
    </source>
</evidence>
<evidence type="ECO:0000256" key="2">
    <source>
        <dbReference type="ARBA" id="ARBA00022840"/>
    </source>
</evidence>
<dbReference type="SUPFAM" id="SSF52540">
    <property type="entry name" value="P-loop containing nucleoside triphosphate hydrolases"/>
    <property type="match status" value="1"/>
</dbReference>
<reference evidence="5 6" key="1">
    <citation type="submission" date="2015-10" db="EMBL/GenBank/DDBJ databases">
        <title>Genome sequencing of Penicillium freii.</title>
        <authorList>
            <person name="Nguyen H.D."/>
            <person name="Visagie C.M."/>
            <person name="Seifert K.A."/>
        </authorList>
    </citation>
    <scope>NUCLEOTIDE SEQUENCE [LARGE SCALE GENOMIC DNA]</scope>
    <source>
        <strain evidence="5 6">DAOM 242723</strain>
    </source>
</reference>
<dbReference type="Pfam" id="PF08433">
    <property type="entry name" value="KTI12"/>
    <property type="match status" value="1"/>
</dbReference>
<protein>
    <recommendedName>
        <fullName evidence="7">RNA polymerase II Elongator complex associated protein Kti12</fullName>
    </recommendedName>
</protein>
<sequence>MLRSRSVLENRNTFTISLVVLTGYPCSGLTHRANQLASLFEKHQDEVFAAAEAGAQVSLKSRYKVHVVASHNSSHPRIVYDHARTEKEARGVAYARTKRVLKRDSIVILDGMNYIKGWRYQLWCEAKAAQTTCCVVHVGTPVDQCIANNDARLRRDANKQADPNTSDAKTSEPQDTPAPDSAESTEDTEEAYPSELLNNLIFRYEEPSTHSRWDKPLFTVPWADAEPPVADIFEALTGVVLPSTEAPTETALPSLMDSLKSTTISDVASTATGTRGGGRSGLSTRARIIPHQATVQAAATDSNAMYAMEKRTSGVVTAIRNFTQTCPSAEVALAQSSRNDAIAIEVPETTIPILVPSHVAMSGTTDELAAAGGILALPRLQRLRRQWISLNRSYIGRGHGSGGGALSVDQIGDAFVRFLNAEFSGSVGSYEITRL</sequence>
<name>A0A101MNL7_PENFR</name>
<evidence type="ECO:0000256" key="1">
    <source>
        <dbReference type="ARBA" id="ARBA00022741"/>
    </source>
</evidence>
<evidence type="ECO:0000256" key="4">
    <source>
        <dbReference type="SAM" id="MobiDB-lite"/>
    </source>
</evidence>
<keyword evidence="2" id="KW-0067">ATP-binding</keyword>
<dbReference type="InterPro" id="IPR013641">
    <property type="entry name" value="KTI12/PSTK"/>
</dbReference>
<comment type="similarity">
    <text evidence="3">Belongs to the KTI12 family.</text>
</comment>
<dbReference type="Gene3D" id="3.40.50.300">
    <property type="entry name" value="P-loop containing nucleotide triphosphate hydrolases"/>
    <property type="match status" value="1"/>
</dbReference>
<feature type="region of interest" description="Disordered" evidence="4">
    <location>
        <begin position="155"/>
        <end position="191"/>
    </location>
</feature>
<evidence type="ECO:0008006" key="7">
    <source>
        <dbReference type="Google" id="ProtNLM"/>
    </source>
</evidence>
<keyword evidence="6" id="KW-1185">Reference proteome</keyword>
<dbReference type="InterPro" id="IPR027417">
    <property type="entry name" value="P-loop_NTPase"/>
</dbReference>
<accession>A0A101MNL7</accession>
<dbReference type="STRING" id="48697.A0A101MNL7"/>
<gene>
    <name evidence="5" type="ORF">ACN42_g3267</name>
</gene>
<dbReference type="AlphaFoldDB" id="A0A101MNL7"/>
<proteinExistence type="inferred from homology"/>
<comment type="caution">
    <text evidence="5">The sequence shown here is derived from an EMBL/GenBank/DDBJ whole genome shotgun (WGS) entry which is preliminary data.</text>
</comment>
<evidence type="ECO:0000313" key="5">
    <source>
        <dbReference type="EMBL" id="KUM63834.1"/>
    </source>
</evidence>
<feature type="compositionally biased region" description="Polar residues" evidence="4">
    <location>
        <begin position="161"/>
        <end position="174"/>
    </location>
</feature>
<organism evidence="5 6">
    <name type="scientific">Penicillium freii</name>
    <dbReference type="NCBI Taxonomy" id="48697"/>
    <lineage>
        <taxon>Eukaryota</taxon>
        <taxon>Fungi</taxon>
        <taxon>Dikarya</taxon>
        <taxon>Ascomycota</taxon>
        <taxon>Pezizomycotina</taxon>
        <taxon>Eurotiomycetes</taxon>
        <taxon>Eurotiomycetidae</taxon>
        <taxon>Eurotiales</taxon>
        <taxon>Aspergillaceae</taxon>
        <taxon>Penicillium</taxon>
    </lineage>
</organism>